<dbReference type="PANTHER" id="PTHR19876">
    <property type="entry name" value="COATOMER"/>
    <property type="match status" value="1"/>
</dbReference>
<dbReference type="Gene3D" id="1.25.40.10">
    <property type="entry name" value="Tetratricopeptide repeat domain"/>
    <property type="match status" value="1"/>
</dbReference>
<keyword evidence="1" id="KW-0853">WD repeat</keyword>
<dbReference type="InterPro" id="IPR050844">
    <property type="entry name" value="Coatomer_complex_subunit"/>
</dbReference>
<dbReference type="InterPro" id="IPR036322">
    <property type="entry name" value="WD40_repeat_dom_sf"/>
</dbReference>
<dbReference type="SMART" id="SM00320">
    <property type="entry name" value="WD40"/>
    <property type="match status" value="6"/>
</dbReference>
<evidence type="ECO:0000256" key="1">
    <source>
        <dbReference type="ARBA" id="ARBA00022574"/>
    </source>
</evidence>
<dbReference type="GeneID" id="8851994"/>
<sequence length="826" mass="96753">MKLLSNFKTSQPHNNETNIFPNLSKTLVKLTFKPLPNPNLHIPTYVKAIEFNHDRTLLAISNYYGVISIFKVIDDKKRESTKFEYFCSFDLYKPVRCLKFIDRLKYIVCGCDSSNVHVIDYDNNVEITRLPCDFGKCRSLLVHPKYPFIMAGGDNGKIIIWNWEKNFAIEHVLAPPKFIFDLYRYVMSMSMNYFNSDIVVSGYLNDAIMVWNIPFKELSEYRNKDNTSFIKTSNKPKPIGKTIRTKSTVNCVDCYRGYDYNRRNWFVASFDDGTTQIFDSKTCQCIVKLSQVHEQPVTTCIFEGDFLFSGSEDGQVYMYNSTNGFKCIRDISCSASVWCMQIDKSITNHDKLRNESFTKLSIGSTDNALHYAFKKEFEEYPALKINQDPKFHDVEIVTRVSNVLIVDSFKYHMKLAETDATAQYHVGIMLKNGQDVEKDEREGFQWLLKAAKNDNTLAQFEVGMFYLNTDKNYERAHKWLLKSASNGHDEAQYQMACMFHEGVWVKQDFTQAFDWAYKAAQQHHSMAIQFIIDCYNGGIGVKRNLLEAKLWMEKLNQPNQQVKRFKNAFETLGIEYDSVKGKELNEKATGEFETIDNLSNLLTLETEYEKITNYTIVFYAYFIQFNTIQSPPRDKYYHILVSLFELANHFSNDECKRKILQVSNQILRCFFLFKMQSMDYVSIDILHSFIVYEDLKSLELPLYLIKYLMNVQHIELFAKWKLQNSGYQFEGPWNDMIIGNELSNHSFYTNKLESFEYVPPFLSIQHKDGEVTIIRNTKNYNLRIFIEFIGLENVGYHIVMRKPKETVKLTPLIEYFEIRGVLFFYK</sequence>
<evidence type="ECO:0000313" key="3">
    <source>
        <dbReference type="EMBL" id="EFC42457.1"/>
    </source>
</evidence>
<dbReference type="InParanoid" id="D2VL12"/>
<dbReference type="GO" id="GO:0006890">
    <property type="term" value="P:retrograde vesicle-mediated transport, Golgi to endoplasmic reticulum"/>
    <property type="evidence" value="ECO:0007669"/>
    <property type="project" value="TreeGrafter"/>
</dbReference>
<dbReference type="SMART" id="SM00671">
    <property type="entry name" value="SEL1"/>
    <property type="match status" value="3"/>
</dbReference>
<accession>D2VL12</accession>
<dbReference type="eggNOG" id="KOG0276">
    <property type="taxonomic scope" value="Eukaryota"/>
</dbReference>
<dbReference type="GO" id="GO:0030126">
    <property type="term" value="C:COPI vesicle coat"/>
    <property type="evidence" value="ECO:0007669"/>
    <property type="project" value="TreeGrafter"/>
</dbReference>
<name>D2VL12_NAEGR</name>
<dbReference type="KEGG" id="ngr:NAEGRDRAFT_80396"/>
<dbReference type="OrthoDB" id="272077at2759"/>
<dbReference type="PANTHER" id="PTHR19876:SF2">
    <property type="entry name" value="COATOMER SUBUNIT BETA"/>
    <property type="match status" value="1"/>
</dbReference>
<dbReference type="AlphaFoldDB" id="D2VL12"/>
<proteinExistence type="predicted"/>
<evidence type="ECO:0000313" key="4">
    <source>
        <dbReference type="Proteomes" id="UP000006671"/>
    </source>
</evidence>
<dbReference type="SUPFAM" id="SSF81901">
    <property type="entry name" value="HCP-like"/>
    <property type="match status" value="1"/>
</dbReference>
<dbReference type="Gene3D" id="2.130.10.10">
    <property type="entry name" value="YVTN repeat-like/Quinoprotein amine dehydrogenase"/>
    <property type="match status" value="1"/>
</dbReference>
<gene>
    <name evidence="3" type="ORF">NAEGRDRAFT_80396</name>
</gene>
<keyword evidence="2" id="KW-0677">Repeat</keyword>
<dbReference type="RefSeq" id="XP_002675201.1">
    <property type="nucleotide sequence ID" value="XM_002675155.1"/>
</dbReference>
<keyword evidence="4" id="KW-1185">Reference proteome</keyword>
<dbReference type="GO" id="GO:0006891">
    <property type="term" value="P:intra-Golgi vesicle-mediated transport"/>
    <property type="evidence" value="ECO:0007669"/>
    <property type="project" value="TreeGrafter"/>
</dbReference>
<dbReference type="InterPro" id="IPR001680">
    <property type="entry name" value="WD40_rpt"/>
</dbReference>
<dbReference type="InterPro" id="IPR015943">
    <property type="entry name" value="WD40/YVTN_repeat-like_dom_sf"/>
</dbReference>
<dbReference type="InterPro" id="IPR011990">
    <property type="entry name" value="TPR-like_helical_dom_sf"/>
</dbReference>
<dbReference type="Proteomes" id="UP000006671">
    <property type="component" value="Unassembled WGS sequence"/>
</dbReference>
<reference evidence="3 4" key="1">
    <citation type="journal article" date="2010" name="Cell">
        <title>The genome of Naegleria gruberi illuminates early eukaryotic versatility.</title>
        <authorList>
            <person name="Fritz-Laylin L.K."/>
            <person name="Prochnik S.E."/>
            <person name="Ginger M.L."/>
            <person name="Dacks J.B."/>
            <person name="Carpenter M.L."/>
            <person name="Field M.C."/>
            <person name="Kuo A."/>
            <person name="Paredez A."/>
            <person name="Chapman J."/>
            <person name="Pham J."/>
            <person name="Shu S."/>
            <person name="Neupane R."/>
            <person name="Cipriano M."/>
            <person name="Mancuso J."/>
            <person name="Tu H."/>
            <person name="Salamov A."/>
            <person name="Lindquist E."/>
            <person name="Shapiro H."/>
            <person name="Lucas S."/>
            <person name="Grigoriev I.V."/>
            <person name="Cande W.Z."/>
            <person name="Fulton C."/>
            <person name="Rokhsar D.S."/>
            <person name="Dawson S.C."/>
        </authorList>
    </citation>
    <scope>NUCLEOTIDE SEQUENCE [LARGE SCALE GENOMIC DNA]</scope>
    <source>
        <strain evidence="3 4">NEG-M</strain>
    </source>
</reference>
<organism evidence="4">
    <name type="scientific">Naegleria gruberi</name>
    <name type="common">Amoeba</name>
    <dbReference type="NCBI Taxonomy" id="5762"/>
    <lineage>
        <taxon>Eukaryota</taxon>
        <taxon>Discoba</taxon>
        <taxon>Heterolobosea</taxon>
        <taxon>Tetramitia</taxon>
        <taxon>Eutetramitia</taxon>
        <taxon>Vahlkampfiidae</taxon>
        <taxon>Naegleria</taxon>
    </lineage>
</organism>
<dbReference type="VEuPathDB" id="AmoebaDB:NAEGRDRAFT_80396"/>
<dbReference type="eggNOG" id="KOG1550">
    <property type="taxonomic scope" value="Eukaryota"/>
</dbReference>
<dbReference type="SUPFAM" id="SSF50978">
    <property type="entry name" value="WD40 repeat-like"/>
    <property type="match status" value="1"/>
</dbReference>
<dbReference type="GO" id="GO:0006886">
    <property type="term" value="P:intracellular protein transport"/>
    <property type="evidence" value="ECO:0007669"/>
    <property type="project" value="TreeGrafter"/>
</dbReference>
<dbReference type="InterPro" id="IPR006597">
    <property type="entry name" value="Sel1-like"/>
</dbReference>
<evidence type="ECO:0000256" key="2">
    <source>
        <dbReference type="ARBA" id="ARBA00022737"/>
    </source>
</evidence>
<dbReference type="Pfam" id="PF00400">
    <property type="entry name" value="WD40"/>
    <property type="match status" value="1"/>
</dbReference>
<dbReference type="GO" id="GO:0006888">
    <property type="term" value="P:endoplasmic reticulum to Golgi vesicle-mediated transport"/>
    <property type="evidence" value="ECO:0007669"/>
    <property type="project" value="TreeGrafter"/>
</dbReference>
<dbReference type="GO" id="GO:0005576">
    <property type="term" value="C:extracellular region"/>
    <property type="evidence" value="ECO:0007669"/>
    <property type="project" value="UniProtKB-SubCell"/>
</dbReference>
<dbReference type="Pfam" id="PF08238">
    <property type="entry name" value="Sel1"/>
    <property type="match status" value="4"/>
</dbReference>
<protein>
    <submittedName>
        <fullName evidence="3">Predicted protein</fullName>
    </submittedName>
</protein>
<dbReference type="STRING" id="5762.D2VL12"/>
<dbReference type="EMBL" id="GG738879">
    <property type="protein sequence ID" value="EFC42457.1"/>
    <property type="molecule type" value="Genomic_DNA"/>
</dbReference>